<evidence type="ECO:0000313" key="2">
    <source>
        <dbReference type="Proteomes" id="UP000610760"/>
    </source>
</evidence>
<evidence type="ECO:0000313" key="1">
    <source>
        <dbReference type="EMBL" id="MBC8560727.1"/>
    </source>
</evidence>
<dbReference type="RefSeq" id="WP_249295966.1">
    <property type="nucleotide sequence ID" value="NZ_JACRSV010000004.1"/>
</dbReference>
<dbReference type="AlphaFoldDB" id="A0A926E450"/>
<accession>A0A926E450</accession>
<dbReference type="EMBL" id="JACRSV010000004">
    <property type="protein sequence ID" value="MBC8560727.1"/>
    <property type="molecule type" value="Genomic_DNA"/>
</dbReference>
<gene>
    <name evidence="1" type="ORF">H8710_11700</name>
</gene>
<dbReference type="Proteomes" id="UP000610760">
    <property type="component" value="Unassembled WGS sequence"/>
</dbReference>
<keyword evidence="2" id="KW-1185">Reference proteome</keyword>
<sequence length="385" mass="44843">MNIKHSVLQWIENGHVEVDEMCVLNINFTYLYNNKKLYDTFLSYIETHLNKSSRDFCSKQFVFGTICDDTLYATIYETLKTSNLEFNTIVLSYCTKERGMIRAYEYDLHDYKVYITQKTPSIFIAMEEDKQYYYIIPSNYLERLSFKKDGYKYFEHIINKLCNLSGSILIHGAAVDSDGAILIVGPKRSGKTTVFFDFLHYLNLAPLSVDKVHLYLHRDSIQVFGFPTRLRVLAGTLSKYGREFEDLIPEKYRNVDASVLWRGDSDGKVDLSITDFQRFSNKNFVLNSKLKMIILPSILKNQNASIREASYEEFLEVLNNQIFTPENPEEDWWSNIGKAPEIQNIMLTNKEEMLAFIWNKIPVIILEGADNLQPLLDQLKEQYGI</sequence>
<reference evidence="1" key="1">
    <citation type="submission" date="2020-08" db="EMBL/GenBank/DDBJ databases">
        <title>Genome public.</title>
        <authorList>
            <person name="Liu C."/>
            <person name="Sun Q."/>
        </authorList>
    </citation>
    <scope>NUCLEOTIDE SEQUENCE</scope>
    <source>
        <strain evidence="1">NSJ-33</strain>
    </source>
</reference>
<proteinExistence type="predicted"/>
<organism evidence="1 2">
    <name type="scientific">Fumia xinanensis</name>
    <dbReference type="NCBI Taxonomy" id="2763659"/>
    <lineage>
        <taxon>Bacteria</taxon>
        <taxon>Bacillati</taxon>
        <taxon>Bacillota</taxon>
        <taxon>Clostridia</taxon>
        <taxon>Eubacteriales</taxon>
        <taxon>Oscillospiraceae</taxon>
        <taxon>Fumia</taxon>
    </lineage>
</organism>
<name>A0A926E450_9FIRM</name>
<comment type="caution">
    <text evidence="1">The sequence shown here is derived from an EMBL/GenBank/DDBJ whole genome shotgun (WGS) entry which is preliminary data.</text>
</comment>
<protein>
    <submittedName>
        <fullName evidence="1">Uncharacterized protein</fullName>
    </submittedName>
</protein>